<feature type="domain" description="HNH nuclease" evidence="1">
    <location>
        <begin position="20"/>
        <end position="70"/>
    </location>
</feature>
<dbReference type="EMBL" id="CP029494">
    <property type="protein sequence ID" value="AWN24042.1"/>
    <property type="molecule type" value="Genomic_DNA"/>
</dbReference>
<organism evidence="2 3">
    <name type="scientific">Deinococcus irradiatisoli</name>
    <dbReference type="NCBI Taxonomy" id="2202254"/>
    <lineage>
        <taxon>Bacteria</taxon>
        <taxon>Thermotogati</taxon>
        <taxon>Deinococcota</taxon>
        <taxon>Deinococci</taxon>
        <taxon>Deinococcales</taxon>
        <taxon>Deinococcaceae</taxon>
        <taxon>Deinococcus</taxon>
    </lineage>
</organism>
<dbReference type="InterPro" id="IPR002711">
    <property type="entry name" value="HNH"/>
</dbReference>
<dbReference type="InterPro" id="IPR003615">
    <property type="entry name" value="HNH_nuc"/>
</dbReference>
<dbReference type="Pfam" id="PF01844">
    <property type="entry name" value="HNH"/>
    <property type="match status" value="1"/>
</dbReference>
<sequence>MPRADNTIHNQTLNASIPKVIRLAVIQRDGKRCAHCGATESLEFAHIVPPAQGGATVLGNVQVLCAYCITRKK</sequence>
<dbReference type="KEGG" id="dez:DKM44_13015"/>
<dbReference type="SMART" id="SM00507">
    <property type="entry name" value="HNHc"/>
    <property type="match status" value="1"/>
</dbReference>
<dbReference type="AlphaFoldDB" id="A0A2Z3JG78"/>
<reference evidence="2 3" key="1">
    <citation type="submission" date="2018-05" db="EMBL/GenBank/DDBJ databases">
        <title>Complete Genome Sequence of Deinococcus sp. strain 17bor-2.</title>
        <authorList>
            <person name="Srinivasan S."/>
        </authorList>
    </citation>
    <scope>NUCLEOTIDE SEQUENCE [LARGE SCALE GENOMIC DNA]</scope>
    <source>
        <strain evidence="2 3">17bor-2</strain>
    </source>
</reference>
<evidence type="ECO:0000259" key="1">
    <source>
        <dbReference type="SMART" id="SM00507"/>
    </source>
</evidence>
<evidence type="ECO:0000313" key="3">
    <source>
        <dbReference type="Proteomes" id="UP000245368"/>
    </source>
</evidence>
<name>A0A2Z3JG78_9DEIO</name>
<dbReference type="CDD" id="cd00085">
    <property type="entry name" value="HNHc"/>
    <property type="match status" value="1"/>
</dbReference>
<keyword evidence="3" id="KW-1185">Reference proteome</keyword>
<dbReference type="Gene3D" id="1.10.30.50">
    <property type="match status" value="1"/>
</dbReference>
<protein>
    <recommendedName>
        <fullName evidence="1">HNH nuclease domain-containing protein</fullName>
    </recommendedName>
</protein>
<evidence type="ECO:0000313" key="2">
    <source>
        <dbReference type="EMBL" id="AWN24042.1"/>
    </source>
</evidence>
<dbReference type="Proteomes" id="UP000245368">
    <property type="component" value="Chromosome"/>
</dbReference>
<dbReference type="OrthoDB" id="67252at2"/>
<proteinExistence type="predicted"/>
<accession>A0A2Z3JG78</accession>
<dbReference type="RefSeq" id="WP_109827770.1">
    <property type="nucleotide sequence ID" value="NZ_CP029494.1"/>
</dbReference>
<gene>
    <name evidence="2" type="ORF">DKM44_13015</name>
</gene>